<dbReference type="SUPFAM" id="SSF46894">
    <property type="entry name" value="C-terminal effector domain of the bipartite response regulators"/>
    <property type="match status" value="1"/>
</dbReference>
<sequence>MVLVDVAASGPGVVEPSGAALIGRDRELAVLTSFVSAAEGRAVVLRGEAGVGKSALVDRTAHLAVGLGYELIRVSGVEAESHLPFAGLHQCLYPVLEQFSTRLRAPQRAVLDVVFGHGAGEPPSVMALGIAVLDLLALAGAERPLLLLIDDGHWLDEASAAVCGFVARRLAAGAVKMLIALRSEERSPFDHARLPELPVEPLSQQDAERLLELHHPRLDARTRRTVLDQARGNPLALYELPPPAGVQHDADLLDGAGLPLPRRLQLLYAARIERLEPPARAELLRGALDGAAGRPREAGHGTARYRMRGVDAAVVAGLLDADPCGGDFLFRHPLVRSAVVQLATAEQRRAAHADLARVHRADVERYAGHLAAAADGPDEYAATALEAAAASATRRGGAAAAVSWLTRAAELSEEPAQRARRLGDAAYIAGQAALLDRAQQLLHHAQPQRGAGAPLAAVLVSAHADFVRFGAVRPAFQRLAAAVERRCDGAAPPGDETLTRAADALVTMAHYAGDPALWQRTDTILATLGDLVHPLTLMYHDASAVARSGVGLRARLEEAFADPANAAPWDLARMAVCASHVDALNQYRTQLADAVEREREHGAVSSVMVLLRMLMLDQMYAGMWDEARRTAERALELATAHDHVLLAYHARACLGQLVARQGRLEEARELQRAVDAWARPRGVGLLTQITEAIATGVALTEGDFEAAYLYAIGMTPPGSFERHAHQIAPRALLELAEAALYSGRHEQARRHALAACEAGLPQASPRMALSTYGALAMTADDLTQAARTYARVEAYPHARDFPFELARIRLAHGFRLRQLNAPRAARQAPLLLAAEEFNRLGATAWEMRARAELRRSNLPPGPQAQPPAPLTAQERRIAELAARGLTNKEIGEQTHLSPRTVSSHLYRVFPKLGVTTRAALRDALSGLPPAERSGPDT</sequence>
<dbReference type="InterPro" id="IPR027417">
    <property type="entry name" value="P-loop_NTPase"/>
</dbReference>
<dbReference type="Gene3D" id="1.10.10.10">
    <property type="entry name" value="Winged helix-like DNA-binding domain superfamily/Winged helix DNA-binding domain"/>
    <property type="match status" value="1"/>
</dbReference>
<dbReference type="PROSITE" id="PS00622">
    <property type="entry name" value="HTH_LUXR_1"/>
    <property type="match status" value="1"/>
</dbReference>
<dbReference type="GO" id="GO:0005524">
    <property type="term" value="F:ATP binding"/>
    <property type="evidence" value="ECO:0007669"/>
    <property type="project" value="UniProtKB-KW"/>
</dbReference>
<dbReference type="GO" id="GO:0006355">
    <property type="term" value="P:regulation of DNA-templated transcription"/>
    <property type="evidence" value="ECO:0007669"/>
    <property type="project" value="InterPro"/>
</dbReference>
<dbReference type="PRINTS" id="PR00038">
    <property type="entry name" value="HTHLUXR"/>
</dbReference>
<accession>A0AB39TWY5</accession>
<dbReference type="AlphaFoldDB" id="A0AB39TWY5"/>
<dbReference type="InterPro" id="IPR036388">
    <property type="entry name" value="WH-like_DNA-bd_sf"/>
</dbReference>
<evidence type="ECO:0000313" key="4">
    <source>
        <dbReference type="EMBL" id="XDQ83818.1"/>
    </source>
</evidence>
<dbReference type="SMART" id="SM00421">
    <property type="entry name" value="HTH_LUXR"/>
    <property type="match status" value="1"/>
</dbReference>
<dbReference type="SUPFAM" id="SSF52540">
    <property type="entry name" value="P-loop containing nucleoside triphosphate hydrolases"/>
    <property type="match status" value="1"/>
</dbReference>
<proteinExistence type="predicted"/>
<gene>
    <name evidence="4" type="ORF">AB2U05_37575</name>
</gene>
<dbReference type="InterPro" id="IPR000792">
    <property type="entry name" value="Tscrpt_reg_LuxR_C"/>
</dbReference>
<reference evidence="4" key="1">
    <citation type="submission" date="2024-07" db="EMBL/GenBank/DDBJ databases">
        <authorList>
            <person name="Yu S.T."/>
        </authorList>
    </citation>
    <scope>NUCLEOTIDE SEQUENCE</scope>
    <source>
        <strain evidence="4">Y1</strain>
    </source>
</reference>
<dbReference type="GO" id="GO:0004016">
    <property type="term" value="F:adenylate cyclase activity"/>
    <property type="evidence" value="ECO:0007669"/>
    <property type="project" value="TreeGrafter"/>
</dbReference>
<dbReference type="Pfam" id="PF13191">
    <property type="entry name" value="AAA_16"/>
    <property type="match status" value="1"/>
</dbReference>
<organism evidence="4">
    <name type="scientific">Streptomyces sp. Y1</name>
    <dbReference type="NCBI Taxonomy" id="3238634"/>
    <lineage>
        <taxon>Bacteria</taxon>
        <taxon>Bacillati</taxon>
        <taxon>Actinomycetota</taxon>
        <taxon>Actinomycetes</taxon>
        <taxon>Kitasatosporales</taxon>
        <taxon>Streptomycetaceae</taxon>
        <taxon>Streptomyces</taxon>
    </lineage>
</organism>
<evidence type="ECO:0000259" key="3">
    <source>
        <dbReference type="PROSITE" id="PS50043"/>
    </source>
</evidence>
<dbReference type="Pfam" id="PF00196">
    <property type="entry name" value="GerE"/>
    <property type="match status" value="1"/>
</dbReference>
<name>A0AB39TWY5_9ACTN</name>
<dbReference type="PANTHER" id="PTHR16305">
    <property type="entry name" value="TESTICULAR SOLUBLE ADENYLYL CYCLASE"/>
    <property type="match status" value="1"/>
</dbReference>
<dbReference type="GO" id="GO:0005737">
    <property type="term" value="C:cytoplasm"/>
    <property type="evidence" value="ECO:0007669"/>
    <property type="project" value="TreeGrafter"/>
</dbReference>
<dbReference type="InterPro" id="IPR041664">
    <property type="entry name" value="AAA_16"/>
</dbReference>
<dbReference type="EMBL" id="CP163445">
    <property type="protein sequence ID" value="XDQ83818.1"/>
    <property type="molecule type" value="Genomic_DNA"/>
</dbReference>
<keyword evidence="2" id="KW-0067">ATP-binding</keyword>
<dbReference type="GO" id="GO:0003677">
    <property type="term" value="F:DNA binding"/>
    <property type="evidence" value="ECO:0007669"/>
    <property type="project" value="InterPro"/>
</dbReference>
<dbReference type="CDD" id="cd06170">
    <property type="entry name" value="LuxR_C_like"/>
    <property type="match status" value="1"/>
</dbReference>
<dbReference type="RefSeq" id="WP_369185859.1">
    <property type="nucleotide sequence ID" value="NZ_CP163445.1"/>
</dbReference>
<keyword evidence="1" id="KW-0547">Nucleotide-binding</keyword>
<feature type="domain" description="HTH luxR-type" evidence="3">
    <location>
        <begin position="863"/>
        <end position="928"/>
    </location>
</feature>
<evidence type="ECO:0000256" key="1">
    <source>
        <dbReference type="ARBA" id="ARBA00022741"/>
    </source>
</evidence>
<evidence type="ECO:0000256" key="2">
    <source>
        <dbReference type="ARBA" id="ARBA00022840"/>
    </source>
</evidence>
<dbReference type="PANTHER" id="PTHR16305:SF35">
    <property type="entry name" value="TRANSCRIPTIONAL ACTIVATOR DOMAIN"/>
    <property type="match status" value="1"/>
</dbReference>
<protein>
    <submittedName>
        <fullName evidence="4">AAA family ATPase</fullName>
    </submittedName>
</protein>
<dbReference type="InterPro" id="IPR016032">
    <property type="entry name" value="Sig_transdc_resp-reg_C-effctor"/>
</dbReference>
<dbReference type="PROSITE" id="PS50043">
    <property type="entry name" value="HTH_LUXR_2"/>
    <property type="match status" value="1"/>
</dbReference>